<dbReference type="InterPro" id="IPR008922">
    <property type="entry name" value="Di-copper_centre_dom_sf"/>
</dbReference>
<evidence type="ECO:0000313" key="5">
    <source>
        <dbReference type="EMBL" id="KAK5113698.1"/>
    </source>
</evidence>
<keyword evidence="2" id="KW-0560">Oxidoreductase</keyword>
<dbReference type="Gene3D" id="1.10.1280.10">
    <property type="entry name" value="Di-copper center containing domain from catechol oxidase"/>
    <property type="match status" value="1"/>
</dbReference>
<evidence type="ECO:0000259" key="4">
    <source>
        <dbReference type="PROSITE" id="PS00498"/>
    </source>
</evidence>
<feature type="domain" description="Tyrosinase copper-binding" evidence="3">
    <location>
        <begin position="131"/>
        <end position="148"/>
    </location>
</feature>
<evidence type="ECO:0000256" key="2">
    <source>
        <dbReference type="ARBA" id="ARBA00023002"/>
    </source>
</evidence>
<name>A0AAN7TGD4_9PEZI</name>
<sequence length="400" mass="44041">MFISLPLAMASKAFASLSTTDNTQAAPPHSGDFSQQDIIDGTAFNNISREADQNMQALIGTSGCTYDTAQQRQEWRTLEPATRKSFTDAVTCLTTLPPTHMTAEEAPSYPGIKSRHDEYVATHINYTLNIHNTADFFAWHRTFVHFWEQDLQNLCGYAGVMPYWNWALDADAPQDSPLFVGDEYSMGSNVAFIPDRTDTWLAEQNVTYPPGTGGGCLLSGPFTNLTINLGPLDLPNTNNVNSSFEYNPHCLSRDLNPFFTQIYNTFNNLTHVLLDNTDIASFQANFQGYGGANPADHFGAHGGAHWATGGSMSDFHSSPADPLFFLHHAMVDRVYTLWQNLDFNARGMAISGTSTLGNSPPSAEMTLEDLMPFGFVAGDVRFGDVMDTLGGERGLCYRYV</sequence>
<dbReference type="PANTHER" id="PTHR11474:SF125">
    <property type="entry name" value="N-ACETYL-6-HYDROXYTRYPTOPHAN OXIDASE IVOB-RELATED"/>
    <property type="match status" value="1"/>
</dbReference>
<protein>
    <recommendedName>
        <fullName evidence="3 4">Tyrosinase copper-binding domain-containing protein</fullName>
    </recommendedName>
</protein>
<evidence type="ECO:0000313" key="6">
    <source>
        <dbReference type="Proteomes" id="UP001310890"/>
    </source>
</evidence>
<dbReference type="SUPFAM" id="SSF48056">
    <property type="entry name" value="Di-copper centre-containing domain"/>
    <property type="match status" value="1"/>
</dbReference>
<feature type="domain" description="Tyrosinase copper-binding" evidence="4">
    <location>
        <begin position="321"/>
        <end position="332"/>
    </location>
</feature>
<dbReference type="PRINTS" id="PR00092">
    <property type="entry name" value="TYROSINASE"/>
</dbReference>
<gene>
    <name evidence="5" type="ORF">LTR62_003325</name>
</gene>
<keyword evidence="1" id="KW-0479">Metal-binding</keyword>
<organism evidence="5 6">
    <name type="scientific">Meristemomyces frigidus</name>
    <dbReference type="NCBI Taxonomy" id="1508187"/>
    <lineage>
        <taxon>Eukaryota</taxon>
        <taxon>Fungi</taxon>
        <taxon>Dikarya</taxon>
        <taxon>Ascomycota</taxon>
        <taxon>Pezizomycotina</taxon>
        <taxon>Dothideomycetes</taxon>
        <taxon>Dothideomycetidae</taxon>
        <taxon>Mycosphaerellales</taxon>
        <taxon>Teratosphaeriaceae</taxon>
        <taxon>Meristemomyces</taxon>
    </lineage>
</organism>
<dbReference type="EMBL" id="JAVRRL010000022">
    <property type="protein sequence ID" value="KAK5113698.1"/>
    <property type="molecule type" value="Genomic_DNA"/>
</dbReference>
<dbReference type="InterPro" id="IPR002227">
    <property type="entry name" value="Tyrosinase_Cu-bd"/>
</dbReference>
<dbReference type="Pfam" id="PF00264">
    <property type="entry name" value="Tyrosinase"/>
    <property type="match status" value="1"/>
</dbReference>
<dbReference type="PANTHER" id="PTHR11474">
    <property type="entry name" value="TYROSINASE FAMILY MEMBER"/>
    <property type="match status" value="1"/>
</dbReference>
<dbReference type="GO" id="GO:0016491">
    <property type="term" value="F:oxidoreductase activity"/>
    <property type="evidence" value="ECO:0007669"/>
    <property type="project" value="UniProtKB-KW"/>
</dbReference>
<dbReference type="AlphaFoldDB" id="A0AAN7TGD4"/>
<evidence type="ECO:0000256" key="1">
    <source>
        <dbReference type="ARBA" id="ARBA00022723"/>
    </source>
</evidence>
<proteinExistence type="predicted"/>
<dbReference type="GO" id="GO:0046872">
    <property type="term" value="F:metal ion binding"/>
    <property type="evidence" value="ECO:0007669"/>
    <property type="project" value="UniProtKB-KW"/>
</dbReference>
<evidence type="ECO:0000259" key="3">
    <source>
        <dbReference type="PROSITE" id="PS00497"/>
    </source>
</evidence>
<comment type="caution">
    <text evidence="5">The sequence shown here is derived from an EMBL/GenBank/DDBJ whole genome shotgun (WGS) entry which is preliminary data.</text>
</comment>
<reference evidence="5" key="1">
    <citation type="submission" date="2023-08" db="EMBL/GenBank/DDBJ databases">
        <title>Black Yeasts Isolated from many extreme environments.</title>
        <authorList>
            <person name="Coleine C."/>
            <person name="Stajich J.E."/>
            <person name="Selbmann L."/>
        </authorList>
    </citation>
    <scope>NUCLEOTIDE SEQUENCE</scope>
    <source>
        <strain evidence="5">CCFEE 5401</strain>
    </source>
</reference>
<dbReference type="Proteomes" id="UP001310890">
    <property type="component" value="Unassembled WGS sequence"/>
</dbReference>
<accession>A0AAN7TGD4</accession>
<dbReference type="PROSITE" id="PS00497">
    <property type="entry name" value="TYROSINASE_1"/>
    <property type="match status" value="1"/>
</dbReference>
<dbReference type="InterPro" id="IPR050316">
    <property type="entry name" value="Tyrosinase/Hemocyanin"/>
</dbReference>
<dbReference type="PROSITE" id="PS00498">
    <property type="entry name" value="TYROSINASE_2"/>
    <property type="match status" value="1"/>
</dbReference>